<dbReference type="Proteomes" id="UP000436522">
    <property type="component" value="Unassembled WGS sequence"/>
</dbReference>
<dbReference type="EMBL" id="BLIV01000016">
    <property type="protein sequence ID" value="GFE52573.1"/>
    <property type="molecule type" value="Genomic_DNA"/>
</dbReference>
<proteinExistence type="predicted"/>
<gene>
    <name evidence="1" type="ORF">So717_43260</name>
</gene>
<sequence>MNIKPKKILRKLNIDIPRKTVIALAVVASHYPYPAISQADGGPNVIDFLDAVGRLCGGQTSQDISSEGENISLRSAEVTVDPGTGNLRVEQNGVLIAEQGGEPSRAYYECVEKLTEALGGAFASRPTPSARDEIGYPEPTRDEMLQAHTEQVAVGALFVGIDHFEKAGCKPSQNVGYDCSYAIRSGGFGAPKFVTNTFAKAGGRWIMYWRDR</sequence>
<dbReference type="AlphaFoldDB" id="A0A640VWQ5"/>
<reference evidence="1 2" key="1">
    <citation type="submission" date="2019-12" db="EMBL/GenBank/DDBJ databases">
        <title>Roseobacter cerasinus sp. nov., isolated from seawater around aquaculture.</title>
        <authorList>
            <person name="Muramatsu S."/>
            <person name="Takabe Y."/>
            <person name="Mori K."/>
            <person name="Takaichi S."/>
            <person name="Hanada S."/>
        </authorList>
    </citation>
    <scope>NUCLEOTIDE SEQUENCE [LARGE SCALE GENOMIC DNA]</scope>
    <source>
        <strain evidence="1 2">AI77</strain>
    </source>
</reference>
<evidence type="ECO:0000313" key="1">
    <source>
        <dbReference type="EMBL" id="GFE52573.1"/>
    </source>
</evidence>
<protein>
    <submittedName>
        <fullName evidence="1">Uncharacterized protein</fullName>
    </submittedName>
</protein>
<accession>A0A640VWQ5</accession>
<keyword evidence="2" id="KW-1185">Reference proteome</keyword>
<evidence type="ECO:0000313" key="2">
    <source>
        <dbReference type="Proteomes" id="UP000436522"/>
    </source>
</evidence>
<comment type="caution">
    <text evidence="1">The sequence shown here is derived from an EMBL/GenBank/DDBJ whole genome shotgun (WGS) entry which is preliminary data.</text>
</comment>
<name>A0A640VWQ5_9RHOB</name>
<organism evidence="1 2">
    <name type="scientific">Roseobacter cerasinus</name>
    <dbReference type="NCBI Taxonomy" id="2602289"/>
    <lineage>
        <taxon>Bacteria</taxon>
        <taxon>Pseudomonadati</taxon>
        <taxon>Pseudomonadota</taxon>
        <taxon>Alphaproteobacteria</taxon>
        <taxon>Rhodobacterales</taxon>
        <taxon>Roseobacteraceae</taxon>
        <taxon>Roseobacter</taxon>
    </lineage>
</organism>